<dbReference type="Proteomes" id="UP001209854">
    <property type="component" value="Unassembled WGS sequence"/>
</dbReference>
<keyword evidence="4" id="KW-1185">Reference proteome</keyword>
<reference evidence="2 4" key="1">
    <citation type="submission" date="2022-10" db="EMBL/GenBank/DDBJ databases">
        <title>High-quality genome sequences of two octocoral-associated bacteria, Endozoicomonas euniceicola EF212 and Endozoicomonas gorgoniicola PS125.</title>
        <authorList>
            <person name="Chiou Y.-J."/>
            <person name="Chen Y.-H."/>
        </authorList>
    </citation>
    <scope>NUCLEOTIDE SEQUENCE [LARGE SCALE GENOMIC DNA]</scope>
    <source>
        <strain evidence="2 4">PS125</strain>
    </source>
</reference>
<evidence type="ECO:0000313" key="2">
    <source>
        <dbReference type="EMBL" id="MCW7551080.1"/>
    </source>
</evidence>
<dbReference type="CDD" id="cd00093">
    <property type="entry name" value="HTH_XRE"/>
    <property type="match status" value="1"/>
</dbReference>
<evidence type="ECO:0000259" key="1">
    <source>
        <dbReference type="PROSITE" id="PS50943"/>
    </source>
</evidence>
<dbReference type="Gene3D" id="1.10.260.40">
    <property type="entry name" value="lambda repressor-like DNA-binding domains"/>
    <property type="match status" value="1"/>
</dbReference>
<name>A0ABT3MNX3_9GAMM</name>
<proteinExistence type="predicted"/>
<dbReference type="PROSITE" id="PS50943">
    <property type="entry name" value="HTH_CROC1"/>
    <property type="match status" value="1"/>
</dbReference>
<dbReference type="EMBL" id="JAPFCC010000002">
    <property type="protein sequence ID" value="MCW7556468.1"/>
    <property type="molecule type" value="Genomic_DNA"/>
</dbReference>
<dbReference type="InterPro" id="IPR010982">
    <property type="entry name" value="Lambda_DNA-bd_dom_sf"/>
</dbReference>
<comment type="caution">
    <text evidence="2">The sequence shown here is derived from an EMBL/GenBank/DDBJ whole genome shotgun (WGS) entry which is preliminary data.</text>
</comment>
<protein>
    <submittedName>
        <fullName evidence="2">Helix-turn-helix domain-containing protein</fullName>
    </submittedName>
</protein>
<organism evidence="2 4">
    <name type="scientific">Endozoicomonas gorgoniicola</name>
    <dbReference type="NCBI Taxonomy" id="1234144"/>
    <lineage>
        <taxon>Bacteria</taxon>
        <taxon>Pseudomonadati</taxon>
        <taxon>Pseudomonadota</taxon>
        <taxon>Gammaproteobacteria</taxon>
        <taxon>Oceanospirillales</taxon>
        <taxon>Endozoicomonadaceae</taxon>
        <taxon>Endozoicomonas</taxon>
    </lineage>
</organism>
<feature type="domain" description="HTH cro/C1-type" evidence="1">
    <location>
        <begin position="8"/>
        <end position="62"/>
    </location>
</feature>
<evidence type="ECO:0000313" key="4">
    <source>
        <dbReference type="Proteomes" id="UP001209854"/>
    </source>
</evidence>
<evidence type="ECO:0000313" key="3">
    <source>
        <dbReference type="EMBL" id="MCW7556468.1"/>
    </source>
</evidence>
<dbReference type="RefSeq" id="WP_262566158.1">
    <property type="nucleotide sequence ID" value="NZ_CP103299.1"/>
</dbReference>
<dbReference type="SUPFAM" id="SSF47413">
    <property type="entry name" value="lambda repressor-like DNA-binding domains"/>
    <property type="match status" value="1"/>
</dbReference>
<sequence length="101" mass="11777">MNTFGERLRETRKAFRKSQGQMARRVNRNPAQWSRWERGKTTPSMNELVAIHQVTGASVDWLLLGVDIGSPAHQRLLFLLLRLPDREVVKLIEWLEVRLLS</sequence>
<dbReference type="SMART" id="SM00530">
    <property type="entry name" value="HTH_XRE"/>
    <property type="match status" value="1"/>
</dbReference>
<dbReference type="EMBL" id="JAPFCC010000001">
    <property type="protein sequence ID" value="MCW7551080.1"/>
    <property type="molecule type" value="Genomic_DNA"/>
</dbReference>
<gene>
    <name evidence="2" type="ORF">NX722_00065</name>
    <name evidence="3" type="ORF">NX722_28300</name>
</gene>
<dbReference type="InterPro" id="IPR001387">
    <property type="entry name" value="Cro/C1-type_HTH"/>
</dbReference>
<dbReference type="Pfam" id="PF13560">
    <property type="entry name" value="HTH_31"/>
    <property type="match status" value="1"/>
</dbReference>
<accession>A0ABT3MNX3</accession>